<name>A0A1D8U385_9CYAN</name>
<evidence type="ECO:0000256" key="2">
    <source>
        <dbReference type="ARBA" id="ARBA00022448"/>
    </source>
</evidence>
<dbReference type="PANTHER" id="PTHR30290:SF9">
    <property type="entry name" value="OLIGOPEPTIDE-BINDING PROTEIN APPA"/>
    <property type="match status" value="1"/>
</dbReference>
<dbReference type="SUPFAM" id="SSF53850">
    <property type="entry name" value="Periplasmic binding protein-like II"/>
    <property type="match status" value="1"/>
</dbReference>
<evidence type="ECO:0000256" key="3">
    <source>
        <dbReference type="ARBA" id="ARBA00022729"/>
    </source>
</evidence>
<dbReference type="InterPro" id="IPR000914">
    <property type="entry name" value="SBP_5_dom"/>
</dbReference>
<reference evidence="7" key="1">
    <citation type="submission" date="2016-10" db="EMBL/GenBank/DDBJ databases">
        <title>Comparative genomics uncovers the prolific and rare metabolic potential of the cyanobacterial genus Moorea.</title>
        <authorList>
            <person name="Leao T."/>
            <person name="Castelao G."/>
            <person name="Korobeynikov A."/>
            <person name="Monroe E.A."/>
            <person name="Podell S."/>
            <person name="Glukhov E."/>
            <person name="Allen E."/>
            <person name="Gerwick W.H."/>
            <person name="Gerwick L."/>
        </authorList>
    </citation>
    <scope>NUCLEOTIDE SEQUENCE [LARGE SCALE GENOMIC DNA]</scope>
    <source>
        <strain evidence="7">PAL-8-15-08-1</strain>
    </source>
</reference>
<dbReference type="EMBL" id="CP017599">
    <property type="protein sequence ID" value="AOX04325.1"/>
    <property type="molecule type" value="Genomic_DNA"/>
</dbReference>
<evidence type="ECO:0000259" key="5">
    <source>
        <dbReference type="Pfam" id="PF00496"/>
    </source>
</evidence>
<gene>
    <name evidence="6" type="ORF">BJP34_15135</name>
</gene>
<evidence type="ECO:0000313" key="7">
    <source>
        <dbReference type="Proteomes" id="UP000177870"/>
    </source>
</evidence>
<evidence type="ECO:0000313" key="6">
    <source>
        <dbReference type="EMBL" id="AOX04325.1"/>
    </source>
</evidence>
<dbReference type="PIRSF" id="PIRSF002741">
    <property type="entry name" value="MppA"/>
    <property type="match status" value="1"/>
</dbReference>
<organism evidence="6 7">
    <name type="scientific">Moorena producens PAL-8-15-08-1</name>
    <dbReference type="NCBI Taxonomy" id="1458985"/>
    <lineage>
        <taxon>Bacteria</taxon>
        <taxon>Bacillati</taxon>
        <taxon>Cyanobacteriota</taxon>
        <taxon>Cyanophyceae</taxon>
        <taxon>Coleofasciculales</taxon>
        <taxon>Coleofasciculaceae</taxon>
        <taxon>Moorena</taxon>
    </lineage>
</organism>
<dbReference type="Pfam" id="PF00496">
    <property type="entry name" value="SBP_bac_5"/>
    <property type="match status" value="1"/>
</dbReference>
<dbReference type="AlphaFoldDB" id="A0A1D8U385"/>
<dbReference type="Proteomes" id="UP000177870">
    <property type="component" value="Chromosome"/>
</dbReference>
<dbReference type="GO" id="GO:0042597">
    <property type="term" value="C:periplasmic space"/>
    <property type="evidence" value="ECO:0007669"/>
    <property type="project" value="UniProtKB-ARBA"/>
</dbReference>
<dbReference type="KEGG" id="mpro:BJP34_15135"/>
<dbReference type="GO" id="GO:0043190">
    <property type="term" value="C:ATP-binding cassette (ABC) transporter complex"/>
    <property type="evidence" value="ECO:0007669"/>
    <property type="project" value="InterPro"/>
</dbReference>
<dbReference type="GO" id="GO:1904680">
    <property type="term" value="F:peptide transmembrane transporter activity"/>
    <property type="evidence" value="ECO:0007669"/>
    <property type="project" value="TreeGrafter"/>
</dbReference>
<comment type="similarity">
    <text evidence="1">Belongs to the bacterial solute-binding protein 5 family.</text>
</comment>
<dbReference type="FunFam" id="3.90.76.10:FF:000004">
    <property type="entry name" value="Peptide ABC transporter substrate-binding protein"/>
    <property type="match status" value="1"/>
</dbReference>
<keyword evidence="3 4" id="KW-0732">Signal</keyword>
<dbReference type="STRING" id="1458985.BJP34_15135"/>
<feature type="chain" id="PRO_5009438953" evidence="4">
    <location>
        <begin position="21"/>
        <end position="585"/>
    </location>
</feature>
<protein>
    <submittedName>
        <fullName evidence="6">Peptide ABC transporter substrate-binding protein</fullName>
    </submittedName>
</protein>
<dbReference type="InterPro" id="IPR030678">
    <property type="entry name" value="Peptide/Ni-bd"/>
</dbReference>
<dbReference type="Gene3D" id="3.10.105.10">
    <property type="entry name" value="Dipeptide-binding Protein, Domain 3"/>
    <property type="match status" value="1"/>
</dbReference>
<dbReference type="Gene3D" id="3.40.190.10">
    <property type="entry name" value="Periplasmic binding protein-like II"/>
    <property type="match status" value="1"/>
</dbReference>
<feature type="domain" description="Solute-binding protein family 5" evidence="5">
    <location>
        <begin position="72"/>
        <end position="486"/>
    </location>
</feature>
<dbReference type="PANTHER" id="PTHR30290">
    <property type="entry name" value="PERIPLASMIC BINDING COMPONENT OF ABC TRANSPORTER"/>
    <property type="match status" value="1"/>
</dbReference>
<evidence type="ECO:0000256" key="4">
    <source>
        <dbReference type="SAM" id="SignalP"/>
    </source>
</evidence>
<dbReference type="CDD" id="cd08500">
    <property type="entry name" value="PBP2_NikA_DppA_OppA_like_4"/>
    <property type="match status" value="1"/>
</dbReference>
<keyword evidence="2" id="KW-0813">Transport</keyword>
<feature type="signal peptide" evidence="4">
    <location>
        <begin position="1"/>
        <end position="20"/>
    </location>
</feature>
<accession>A0A1D8U385</accession>
<dbReference type="GO" id="GO:0015833">
    <property type="term" value="P:peptide transport"/>
    <property type="evidence" value="ECO:0007669"/>
    <property type="project" value="TreeGrafter"/>
</dbReference>
<dbReference type="InterPro" id="IPR039424">
    <property type="entry name" value="SBP_5"/>
</dbReference>
<sequence length="585" mass="66322">MGLAVALALFCLLTLTGCHPNQFKTQAAQVSQLVLATPSDPTSFNYIVNSSIYGVFGYIYEGLLTQNGMTGKLEPGLAESWDISSDRQRITFTLRDGLKWSDGEPLTVDDVIFTYQELYLNPKIPTVHRDFLKIGSTGKYPSVRKLDQRRVEFTLPQPFAPFVRSAGTLAILPAHALQESVQATDGNGNPQFLSTWGTNTNPQDIVSNGPYRLEKYTPAERVILQRNPYYWRADAQGNPQPYIQRIVLQVIPSSDNQLLRFRSGELDSLRVNPEAFGLLKREEKRGKYTIYNGGPMPSIRFVGFNLNKARNAQGKPFVDPIKSRWFNTLAFRQAVAYAIDRERMKTNIYRGLGEVQHSPIAVQSPYYLSPEDGLKVYNYEPQKAKQLLLEAGFRYNSQNQLLDWDGNRVKFTMLVKSDDKSRVDAAVQIKQDLSQIGIEADLQVLSFNLVLRKLLSTRDWECYVGAFGAGVSEPHTVFLFWYSGGSFHQFNQGPQPGQPPLEGWEVSDWEQEIDRLFNAGIQELDQSKRKAIYGRFQEIVAEELPVFFLVNSLDFQAVRDRIENIKFSSLGGPLWNIDELRIAEN</sequence>
<proteinExistence type="inferred from homology"/>
<evidence type="ECO:0000256" key="1">
    <source>
        <dbReference type="ARBA" id="ARBA00005695"/>
    </source>
</evidence>